<proteinExistence type="predicted"/>
<sequence length="11" mass="1240">MISMAHYSVSD</sequence>
<evidence type="ECO:0000313" key="1">
    <source>
        <dbReference type="EMBL" id="MBX39859.1"/>
    </source>
</evidence>
<name>A0A2P2NBL2_RHIMU</name>
<protein>
    <submittedName>
        <fullName evidence="1">Uncharacterized protein</fullName>
    </submittedName>
</protein>
<organism evidence="1">
    <name type="scientific">Rhizophora mucronata</name>
    <name type="common">Asiatic mangrove</name>
    <dbReference type="NCBI Taxonomy" id="61149"/>
    <lineage>
        <taxon>Eukaryota</taxon>
        <taxon>Viridiplantae</taxon>
        <taxon>Streptophyta</taxon>
        <taxon>Embryophyta</taxon>
        <taxon>Tracheophyta</taxon>
        <taxon>Spermatophyta</taxon>
        <taxon>Magnoliopsida</taxon>
        <taxon>eudicotyledons</taxon>
        <taxon>Gunneridae</taxon>
        <taxon>Pentapetalae</taxon>
        <taxon>rosids</taxon>
        <taxon>fabids</taxon>
        <taxon>Malpighiales</taxon>
        <taxon>Rhizophoraceae</taxon>
        <taxon>Rhizophora</taxon>
    </lineage>
</organism>
<dbReference type="EMBL" id="GGEC01059375">
    <property type="protein sequence ID" value="MBX39859.1"/>
    <property type="molecule type" value="Transcribed_RNA"/>
</dbReference>
<accession>A0A2P2NBL2</accession>
<reference evidence="1" key="1">
    <citation type="submission" date="2018-02" db="EMBL/GenBank/DDBJ databases">
        <title>Rhizophora mucronata_Transcriptome.</title>
        <authorList>
            <person name="Meera S.P."/>
            <person name="Sreeshan A."/>
            <person name="Augustine A."/>
        </authorList>
    </citation>
    <scope>NUCLEOTIDE SEQUENCE</scope>
    <source>
        <tissue evidence="1">Leaf</tissue>
    </source>
</reference>